<dbReference type="FunCoup" id="B4NL06">
    <property type="interactions" value="146"/>
</dbReference>
<sequence length="333" mass="38347">MDATASSKFSDVDEYGFKRGDNFDYKAYSKFMDGYLKTLTRRRMKWEAILQQKDFDLSNIDAKLKRYIRKGIPGPYRPDVWMKISGAAAAQQLNPNLYKSLLELEQFNKEISDSISIDLPRTFPDNIYFDTKKDSLYNILIAYAHHNRDVGYCQGLNYIAGLLLIVTNDEEKSFWLLKHIVENIVPQYHSHNMANLLRDLAVFKELVIRRVPAVNRVVENMGLPYAVIATKWFICIFAEVLPVETVLRIWDCVFAEGYKIVFRAALAMFVTHKNAILECTDIAALANLFRDVMIQDSIVTDCHGFINAMFALRLKRSELESLRKLAALNKTTT</sequence>
<dbReference type="OrthoDB" id="294251at2759"/>
<dbReference type="KEGG" id="dwi:6651424"/>
<reference evidence="5 6" key="1">
    <citation type="journal article" date="2007" name="Nature">
        <title>Evolution of genes and genomes on the Drosophila phylogeny.</title>
        <authorList>
            <consortium name="Drosophila 12 Genomes Consortium"/>
            <person name="Clark A.G."/>
            <person name="Eisen M.B."/>
            <person name="Smith D.R."/>
            <person name="Bergman C.M."/>
            <person name="Oliver B."/>
            <person name="Markow T.A."/>
            <person name="Kaufman T.C."/>
            <person name="Kellis M."/>
            <person name="Gelbart W."/>
            <person name="Iyer V.N."/>
            <person name="Pollard D.A."/>
            <person name="Sackton T.B."/>
            <person name="Larracuente A.M."/>
            <person name="Singh N.D."/>
            <person name="Abad J.P."/>
            <person name="Abt D.N."/>
            <person name="Adryan B."/>
            <person name="Aguade M."/>
            <person name="Akashi H."/>
            <person name="Anderson W.W."/>
            <person name="Aquadro C.F."/>
            <person name="Ardell D.H."/>
            <person name="Arguello R."/>
            <person name="Artieri C.G."/>
            <person name="Barbash D.A."/>
            <person name="Barker D."/>
            <person name="Barsanti P."/>
            <person name="Batterham P."/>
            <person name="Batzoglou S."/>
            <person name="Begun D."/>
            <person name="Bhutkar A."/>
            <person name="Blanco E."/>
            <person name="Bosak S.A."/>
            <person name="Bradley R.K."/>
            <person name="Brand A.D."/>
            <person name="Brent M.R."/>
            <person name="Brooks A.N."/>
            <person name="Brown R.H."/>
            <person name="Butlin R.K."/>
            <person name="Caggese C."/>
            <person name="Calvi B.R."/>
            <person name="Bernardo de Carvalho A."/>
            <person name="Caspi A."/>
            <person name="Castrezana S."/>
            <person name="Celniker S.E."/>
            <person name="Chang J.L."/>
            <person name="Chapple C."/>
            <person name="Chatterji S."/>
            <person name="Chinwalla A."/>
            <person name="Civetta A."/>
            <person name="Clifton S.W."/>
            <person name="Comeron J.M."/>
            <person name="Costello J.C."/>
            <person name="Coyne J.A."/>
            <person name="Daub J."/>
            <person name="David R.G."/>
            <person name="Delcher A.L."/>
            <person name="Delehaunty K."/>
            <person name="Do C.B."/>
            <person name="Ebling H."/>
            <person name="Edwards K."/>
            <person name="Eickbush T."/>
            <person name="Evans J.D."/>
            <person name="Filipski A."/>
            <person name="Findeiss S."/>
            <person name="Freyhult E."/>
            <person name="Fulton L."/>
            <person name="Fulton R."/>
            <person name="Garcia A.C."/>
            <person name="Gardiner A."/>
            <person name="Garfield D.A."/>
            <person name="Garvin B.E."/>
            <person name="Gibson G."/>
            <person name="Gilbert D."/>
            <person name="Gnerre S."/>
            <person name="Godfrey J."/>
            <person name="Good R."/>
            <person name="Gotea V."/>
            <person name="Gravely B."/>
            <person name="Greenberg A.J."/>
            <person name="Griffiths-Jones S."/>
            <person name="Gross S."/>
            <person name="Guigo R."/>
            <person name="Gustafson E.A."/>
            <person name="Haerty W."/>
            <person name="Hahn M.W."/>
            <person name="Halligan D.L."/>
            <person name="Halpern A.L."/>
            <person name="Halter G.M."/>
            <person name="Han M.V."/>
            <person name="Heger A."/>
            <person name="Hillier L."/>
            <person name="Hinrichs A.S."/>
            <person name="Holmes I."/>
            <person name="Hoskins R.A."/>
            <person name="Hubisz M.J."/>
            <person name="Hultmark D."/>
            <person name="Huntley M.A."/>
            <person name="Jaffe D.B."/>
            <person name="Jagadeeshan S."/>
            <person name="Jeck W.R."/>
            <person name="Johnson J."/>
            <person name="Jones C.D."/>
            <person name="Jordan W.C."/>
            <person name="Karpen G.H."/>
            <person name="Kataoka E."/>
            <person name="Keightley P.D."/>
            <person name="Kheradpour P."/>
            <person name="Kirkness E.F."/>
            <person name="Koerich L.B."/>
            <person name="Kristiansen K."/>
            <person name="Kudrna D."/>
            <person name="Kulathinal R.J."/>
            <person name="Kumar S."/>
            <person name="Kwok R."/>
            <person name="Lander E."/>
            <person name="Langley C.H."/>
            <person name="Lapoint R."/>
            <person name="Lazzaro B.P."/>
            <person name="Lee S.J."/>
            <person name="Levesque L."/>
            <person name="Li R."/>
            <person name="Lin C.F."/>
            <person name="Lin M.F."/>
            <person name="Lindblad-Toh K."/>
            <person name="Llopart A."/>
            <person name="Long M."/>
            <person name="Low L."/>
            <person name="Lozovsky E."/>
            <person name="Lu J."/>
            <person name="Luo M."/>
            <person name="Machado C.A."/>
            <person name="Makalowski W."/>
            <person name="Marzo M."/>
            <person name="Matsuda M."/>
            <person name="Matzkin L."/>
            <person name="McAllister B."/>
            <person name="McBride C.S."/>
            <person name="McKernan B."/>
            <person name="McKernan K."/>
            <person name="Mendez-Lago M."/>
            <person name="Minx P."/>
            <person name="Mollenhauer M.U."/>
            <person name="Montooth K."/>
            <person name="Mount S.M."/>
            <person name="Mu X."/>
            <person name="Myers E."/>
            <person name="Negre B."/>
            <person name="Newfeld S."/>
            <person name="Nielsen R."/>
            <person name="Noor M.A."/>
            <person name="O'Grady P."/>
            <person name="Pachter L."/>
            <person name="Papaceit M."/>
            <person name="Parisi M.J."/>
            <person name="Parisi M."/>
            <person name="Parts L."/>
            <person name="Pedersen J.S."/>
            <person name="Pesole G."/>
            <person name="Phillippy A.M."/>
            <person name="Ponting C.P."/>
            <person name="Pop M."/>
            <person name="Porcelli D."/>
            <person name="Powell J.R."/>
            <person name="Prohaska S."/>
            <person name="Pruitt K."/>
            <person name="Puig M."/>
            <person name="Quesneville H."/>
            <person name="Ram K.R."/>
            <person name="Rand D."/>
            <person name="Rasmussen M.D."/>
            <person name="Reed L.K."/>
            <person name="Reenan R."/>
            <person name="Reily A."/>
            <person name="Remington K.A."/>
            <person name="Rieger T.T."/>
            <person name="Ritchie M.G."/>
            <person name="Robin C."/>
            <person name="Rogers Y.H."/>
            <person name="Rohde C."/>
            <person name="Rozas J."/>
            <person name="Rubenfield M.J."/>
            <person name="Ruiz A."/>
            <person name="Russo S."/>
            <person name="Salzberg S.L."/>
            <person name="Sanchez-Gracia A."/>
            <person name="Saranga D.J."/>
            <person name="Sato H."/>
            <person name="Schaeffer S.W."/>
            <person name="Schatz M.C."/>
            <person name="Schlenke T."/>
            <person name="Schwartz R."/>
            <person name="Segarra C."/>
            <person name="Singh R.S."/>
            <person name="Sirot L."/>
            <person name="Sirota M."/>
            <person name="Sisneros N.B."/>
            <person name="Smith C.D."/>
            <person name="Smith T.F."/>
            <person name="Spieth J."/>
            <person name="Stage D.E."/>
            <person name="Stark A."/>
            <person name="Stephan W."/>
            <person name="Strausberg R.L."/>
            <person name="Strempel S."/>
            <person name="Sturgill D."/>
            <person name="Sutton G."/>
            <person name="Sutton G.G."/>
            <person name="Tao W."/>
            <person name="Teichmann S."/>
            <person name="Tobari Y.N."/>
            <person name="Tomimura Y."/>
            <person name="Tsolas J.M."/>
            <person name="Valente V.L."/>
            <person name="Venter E."/>
            <person name="Venter J.C."/>
            <person name="Vicario S."/>
            <person name="Vieira F.G."/>
            <person name="Vilella A.J."/>
            <person name="Villasante A."/>
            <person name="Walenz B."/>
            <person name="Wang J."/>
            <person name="Wasserman M."/>
            <person name="Watts T."/>
            <person name="Wilson D."/>
            <person name="Wilson R.K."/>
            <person name="Wing R.A."/>
            <person name="Wolfner M.F."/>
            <person name="Wong A."/>
            <person name="Wong G.K."/>
            <person name="Wu C.I."/>
            <person name="Wu G."/>
            <person name="Yamamoto D."/>
            <person name="Yang H.P."/>
            <person name="Yang S.P."/>
            <person name="Yorke J.A."/>
            <person name="Yoshida K."/>
            <person name="Zdobnov E."/>
            <person name="Zhang P."/>
            <person name="Zhang Y."/>
            <person name="Zimin A.V."/>
            <person name="Baldwin J."/>
            <person name="Abdouelleil A."/>
            <person name="Abdulkadir J."/>
            <person name="Abebe A."/>
            <person name="Abera B."/>
            <person name="Abreu J."/>
            <person name="Acer S.C."/>
            <person name="Aftuck L."/>
            <person name="Alexander A."/>
            <person name="An P."/>
            <person name="Anderson E."/>
            <person name="Anderson S."/>
            <person name="Arachi H."/>
            <person name="Azer M."/>
            <person name="Bachantsang P."/>
            <person name="Barry A."/>
            <person name="Bayul T."/>
            <person name="Berlin A."/>
            <person name="Bessette D."/>
            <person name="Bloom T."/>
            <person name="Blye J."/>
            <person name="Boguslavskiy L."/>
            <person name="Bonnet C."/>
            <person name="Boukhgalter B."/>
            <person name="Bourzgui I."/>
            <person name="Brown A."/>
            <person name="Cahill P."/>
            <person name="Channer S."/>
            <person name="Cheshatsang Y."/>
            <person name="Chuda L."/>
            <person name="Citroen M."/>
            <person name="Collymore A."/>
            <person name="Cooke P."/>
            <person name="Costello M."/>
            <person name="D'Aco K."/>
            <person name="Daza R."/>
            <person name="De Haan G."/>
            <person name="DeGray S."/>
            <person name="DeMaso C."/>
            <person name="Dhargay N."/>
            <person name="Dooley K."/>
            <person name="Dooley E."/>
            <person name="Doricent M."/>
            <person name="Dorje P."/>
            <person name="Dorjee K."/>
            <person name="Dupes A."/>
            <person name="Elong R."/>
            <person name="Falk J."/>
            <person name="Farina A."/>
            <person name="Faro S."/>
            <person name="Ferguson D."/>
            <person name="Fisher S."/>
            <person name="Foley C.D."/>
            <person name="Franke A."/>
            <person name="Friedrich D."/>
            <person name="Gadbois L."/>
            <person name="Gearin G."/>
            <person name="Gearin C.R."/>
            <person name="Giannoukos G."/>
            <person name="Goode T."/>
            <person name="Graham J."/>
            <person name="Grandbois E."/>
            <person name="Grewal S."/>
            <person name="Gyaltsen K."/>
            <person name="Hafez N."/>
            <person name="Hagos B."/>
            <person name="Hall J."/>
            <person name="Henson C."/>
            <person name="Hollinger A."/>
            <person name="Honan T."/>
            <person name="Huard M.D."/>
            <person name="Hughes L."/>
            <person name="Hurhula B."/>
            <person name="Husby M.E."/>
            <person name="Kamat A."/>
            <person name="Kanga B."/>
            <person name="Kashin S."/>
            <person name="Khazanovich D."/>
            <person name="Kisner P."/>
            <person name="Lance K."/>
            <person name="Lara M."/>
            <person name="Lee W."/>
            <person name="Lennon N."/>
            <person name="Letendre F."/>
            <person name="LeVine R."/>
            <person name="Lipovsky A."/>
            <person name="Liu X."/>
            <person name="Liu J."/>
            <person name="Liu S."/>
            <person name="Lokyitsang T."/>
            <person name="Lokyitsang Y."/>
            <person name="Lubonja R."/>
            <person name="Lui A."/>
            <person name="MacDonald P."/>
            <person name="Magnisalis V."/>
            <person name="Maru K."/>
            <person name="Matthews C."/>
            <person name="McCusker W."/>
            <person name="McDonough S."/>
            <person name="Mehta T."/>
            <person name="Meldrim J."/>
            <person name="Meneus L."/>
            <person name="Mihai O."/>
            <person name="Mihalev A."/>
            <person name="Mihova T."/>
            <person name="Mittelman R."/>
            <person name="Mlenga V."/>
            <person name="Montmayeur A."/>
            <person name="Mulrain L."/>
            <person name="Navidi A."/>
            <person name="Naylor J."/>
            <person name="Negash T."/>
            <person name="Nguyen T."/>
            <person name="Nguyen N."/>
            <person name="Nicol R."/>
            <person name="Norbu C."/>
            <person name="Norbu N."/>
            <person name="Novod N."/>
            <person name="O'Neill B."/>
            <person name="Osman S."/>
            <person name="Markiewicz E."/>
            <person name="Oyono O.L."/>
            <person name="Patti C."/>
            <person name="Phunkhang P."/>
            <person name="Pierre F."/>
            <person name="Priest M."/>
            <person name="Raghuraman S."/>
            <person name="Rege F."/>
            <person name="Reyes R."/>
            <person name="Rise C."/>
            <person name="Rogov P."/>
            <person name="Ross K."/>
            <person name="Ryan E."/>
            <person name="Settipalli S."/>
            <person name="Shea T."/>
            <person name="Sherpa N."/>
            <person name="Shi L."/>
            <person name="Shih D."/>
            <person name="Sparrow T."/>
            <person name="Spaulding J."/>
            <person name="Stalker J."/>
            <person name="Stange-Thomann N."/>
            <person name="Stavropoulos S."/>
            <person name="Stone C."/>
            <person name="Strader C."/>
            <person name="Tesfaye S."/>
            <person name="Thomson T."/>
            <person name="Thoulutsang Y."/>
            <person name="Thoulutsang D."/>
            <person name="Topham K."/>
            <person name="Topping I."/>
            <person name="Tsamla T."/>
            <person name="Vassiliev H."/>
            <person name="Vo A."/>
            <person name="Wangchuk T."/>
            <person name="Wangdi T."/>
            <person name="Weiand M."/>
            <person name="Wilkinson J."/>
            <person name="Wilson A."/>
            <person name="Yadav S."/>
            <person name="Young G."/>
            <person name="Yu Q."/>
            <person name="Zembek L."/>
            <person name="Zhong D."/>
            <person name="Zimmer A."/>
            <person name="Zwirko Z."/>
            <person name="Jaffe D.B."/>
            <person name="Alvarez P."/>
            <person name="Brockman W."/>
            <person name="Butler J."/>
            <person name="Chin C."/>
            <person name="Gnerre S."/>
            <person name="Grabherr M."/>
            <person name="Kleber M."/>
            <person name="Mauceli E."/>
            <person name="MacCallum I."/>
        </authorList>
    </citation>
    <scope>NUCLEOTIDE SEQUENCE [LARGE SCALE GENOMIC DNA]</scope>
    <source>
        <strain evidence="6">Tucson 14030-0811.24</strain>
    </source>
</reference>
<dbReference type="Proteomes" id="UP000007798">
    <property type="component" value="Unassembled WGS sequence"/>
</dbReference>
<dbReference type="FunFam" id="1.10.472.80:FF:000029">
    <property type="entry name" value="Growth hormone-regulated TBC protein 1"/>
    <property type="match status" value="1"/>
</dbReference>
<dbReference type="InterPro" id="IPR000195">
    <property type="entry name" value="Rab-GAP-TBC_dom"/>
</dbReference>
<gene>
    <name evidence="5" type="primary">Dwil\GK13264</name>
    <name evidence="5" type="ORF">Dwil_GK13264</name>
</gene>
<evidence type="ECO:0000313" key="6">
    <source>
        <dbReference type="Proteomes" id="UP000007798"/>
    </source>
</evidence>
<dbReference type="Gene3D" id="1.10.472.80">
    <property type="entry name" value="Ypt/Rab-GAP domain of gyp1p, domain 3"/>
    <property type="match status" value="1"/>
</dbReference>
<comment type="function">
    <text evidence="2">May act as a GTPase-activating protein for Rab family protein(s).</text>
</comment>
<dbReference type="PROSITE" id="PS50086">
    <property type="entry name" value="TBC_RABGAP"/>
    <property type="match status" value="1"/>
</dbReference>
<keyword evidence="6" id="KW-1185">Reference proteome</keyword>
<evidence type="ECO:0000256" key="3">
    <source>
        <dbReference type="ARBA" id="ARBA00070878"/>
    </source>
</evidence>
<dbReference type="PANTHER" id="PTHR47219">
    <property type="entry name" value="RAB GTPASE-ACTIVATING PROTEIN 1-LIKE"/>
    <property type="match status" value="1"/>
</dbReference>
<organism evidence="5 6">
    <name type="scientific">Drosophila willistoni</name>
    <name type="common">Fruit fly</name>
    <dbReference type="NCBI Taxonomy" id="7260"/>
    <lineage>
        <taxon>Eukaryota</taxon>
        <taxon>Metazoa</taxon>
        <taxon>Ecdysozoa</taxon>
        <taxon>Arthropoda</taxon>
        <taxon>Hexapoda</taxon>
        <taxon>Insecta</taxon>
        <taxon>Pterygota</taxon>
        <taxon>Neoptera</taxon>
        <taxon>Endopterygota</taxon>
        <taxon>Diptera</taxon>
        <taxon>Brachycera</taxon>
        <taxon>Muscomorpha</taxon>
        <taxon>Ephydroidea</taxon>
        <taxon>Drosophilidae</taxon>
        <taxon>Drosophila</taxon>
        <taxon>Sophophora</taxon>
    </lineage>
</organism>
<dbReference type="HOGENOM" id="CLU_005350_1_0_1"/>
<dbReference type="FunFam" id="1.10.10.750:FF:000021">
    <property type="entry name" value="Predicted protein"/>
    <property type="match status" value="1"/>
</dbReference>
<dbReference type="PhylomeDB" id="B4NL06"/>
<dbReference type="OMA" id="DTMIQDS"/>
<dbReference type="SMART" id="SM00164">
    <property type="entry name" value="TBC"/>
    <property type="match status" value="1"/>
</dbReference>
<dbReference type="Pfam" id="PF00566">
    <property type="entry name" value="RabGAP-TBC"/>
    <property type="match status" value="1"/>
</dbReference>
<dbReference type="Gene3D" id="1.10.10.750">
    <property type="entry name" value="Ypt/Rab-GAP domain of gyp1p, domain 1"/>
    <property type="match status" value="1"/>
</dbReference>
<name>B4NL06_DROWI</name>
<dbReference type="GO" id="GO:0005096">
    <property type="term" value="F:GTPase activator activity"/>
    <property type="evidence" value="ECO:0007669"/>
    <property type="project" value="UniProtKB-KW"/>
</dbReference>
<dbReference type="PANTHER" id="PTHR47219:SF10">
    <property type="entry name" value="GROWTH HORMONE-REGULATED TBC PROTEIN 1"/>
    <property type="match status" value="1"/>
</dbReference>
<keyword evidence="1" id="KW-0343">GTPase activation</keyword>
<feature type="domain" description="Rab-GAP TBC" evidence="4">
    <location>
        <begin position="71"/>
        <end position="257"/>
    </location>
</feature>
<dbReference type="GO" id="GO:0031267">
    <property type="term" value="F:small GTPase binding"/>
    <property type="evidence" value="ECO:0007669"/>
    <property type="project" value="TreeGrafter"/>
</dbReference>
<dbReference type="EMBL" id="CH964272">
    <property type="protein sequence ID" value="EDW84209.1"/>
    <property type="molecule type" value="Genomic_DNA"/>
</dbReference>
<evidence type="ECO:0000256" key="1">
    <source>
        <dbReference type="ARBA" id="ARBA00022468"/>
    </source>
</evidence>
<dbReference type="FunFam" id="1.10.8.270:FF:000016">
    <property type="entry name" value="TBC1 domain family member 2A"/>
    <property type="match status" value="1"/>
</dbReference>
<protein>
    <recommendedName>
        <fullName evidence="3">Growth hormone-regulated TBC protein 1</fullName>
    </recommendedName>
</protein>
<dbReference type="STRING" id="7260.B4NL06"/>
<dbReference type="Gene3D" id="1.10.8.270">
    <property type="entry name" value="putative rabgap domain of human tbc1 domain family member 14 like domains"/>
    <property type="match status" value="1"/>
</dbReference>
<accession>B4NL06</accession>
<dbReference type="InParanoid" id="B4NL06"/>
<dbReference type="SMR" id="B4NL06"/>
<dbReference type="InterPro" id="IPR035969">
    <property type="entry name" value="Rab-GAP_TBC_sf"/>
</dbReference>
<dbReference type="InterPro" id="IPR050302">
    <property type="entry name" value="Rab_GAP_TBC_domain"/>
</dbReference>
<dbReference type="SUPFAM" id="SSF47923">
    <property type="entry name" value="Ypt/Rab-GAP domain of gyp1p"/>
    <property type="match status" value="2"/>
</dbReference>
<evidence type="ECO:0000259" key="4">
    <source>
        <dbReference type="PROSITE" id="PS50086"/>
    </source>
</evidence>
<dbReference type="AlphaFoldDB" id="B4NL06"/>
<evidence type="ECO:0000313" key="5">
    <source>
        <dbReference type="EMBL" id="EDW84209.1"/>
    </source>
</evidence>
<evidence type="ECO:0000256" key="2">
    <source>
        <dbReference type="ARBA" id="ARBA00043879"/>
    </source>
</evidence>
<dbReference type="eggNOG" id="KOG2058">
    <property type="taxonomic scope" value="Eukaryota"/>
</dbReference>
<proteinExistence type="predicted"/>